<accession>A0A168LC72</accession>
<dbReference type="InterPro" id="IPR050717">
    <property type="entry name" value="C2H2-ZF_Transcription_Reg"/>
</dbReference>
<evidence type="ECO:0000256" key="5">
    <source>
        <dbReference type="PROSITE-ProRule" id="PRU00042"/>
    </source>
</evidence>
<evidence type="ECO:0000256" key="3">
    <source>
        <dbReference type="ARBA" id="ARBA00022771"/>
    </source>
</evidence>
<dbReference type="SUPFAM" id="SSF57667">
    <property type="entry name" value="beta-beta-alpha zinc fingers"/>
    <property type="match status" value="2"/>
</dbReference>
<dbReference type="OrthoDB" id="4748970at2759"/>
<dbReference type="Pfam" id="PF00096">
    <property type="entry name" value="zf-C2H2"/>
    <property type="match status" value="2"/>
</dbReference>
<dbReference type="GO" id="GO:0005634">
    <property type="term" value="C:nucleus"/>
    <property type="evidence" value="ECO:0007669"/>
    <property type="project" value="TreeGrafter"/>
</dbReference>
<keyword evidence="2" id="KW-0677">Repeat</keyword>
<keyword evidence="4" id="KW-0862">Zinc</keyword>
<dbReference type="GO" id="GO:0008270">
    <property type="term" value="F:zinc ion binding"/>
    <property type="evidence" value="ECO:0007669"/>
    <property type="project" value="UniProtKB-KW"/>
</dbReference>
<feature type="region of interest" description="Disordered" evidence="6">
    <location>
        <begin position="185"/>
        <end position="241"/>
    </location>
</feature>
<feature type="region of interest" description="Disordered" evidence="6">
    <location>
        <begin position="323"/>
        <end position="353"/>
    </location>
</feature>
<feature type="compositionally biased region" description="Polar residues" evidence="6">
    <location>
        <begin position="27"/>
        <end position="40"/>
    </location>
</feature>
<dbReference type="InParanoid" id="A0A168LC72"/>
<dbReference type="FunFam" id="3.30.160.60:FF:000125">
    <property type="entry name" value="Putative zinc finger protein 143"/>
    <property type="match status" value="1"/>
</dbReference>
<feature type="region of interest" description="Disordered" evidence="6">
    <location>
        <begin position="1"/>
        <end position="40"/>
    </location>
</feature>
<feature type="domain" description="C2H2-type" evidence="7">
    <location>
        <begin position="453"/>
        <end position="480"/>
    </location>
</feature>
<dbReference type="InterPro" id="IPR036236">
    <property type="entry name" value="Znf_C2H2_sf"/>
</dbReference>
<dbReference type="PANTHER" id="PTHR14196">
    <property type="entry name" value="ODD-SKIPPED - RELATED"/>
    <property type="match status" value="1"/>
</dbReference>
<proteinExistence type="predicted"/>
<dbReference type="AlphaFoldDB" id="A0A168LC72"/>
<evidence type="ECO:0000256" key="4">
    <source>
        <dbReference type="ARBA" id="ARBA00022833"/>
    </source>
</evidence>
<evidence type="ECO:0000256" key="6">
    <source>
        <dbReference type="SAM" id="MobiDB-lite"/>
    </source>
</evidence>
<dbReference type="PANTHER" id="PTHR14196:SF12">
    <property type="entry name" value="ZINC FINGER PROTEIN 208-LIKE"/>
    <property type="match status" value="1"/>
</dbReference>
<name>A0A168LC72_ABSGL</name>
<evidence type="ECO:0000313" key="8">
    <source>
        <dbReference type="EMBL" id="SAL96499.1"/>
    </source>
</evidence>
<protein>
    <recommendedName>
        <fullName evidence="7">C2H2-type domain-containing protein</fullName>
    </recommendedName>
</protein>
<keyword evidence="9" id="KW-1185">Reference proteome</keyword>
<dbReference type="FunFam" id="3.30.160.60:FF:000100">
    <property type="entry name" value="Zinc finger 45-like"/>
    <property type="match status" value="1"/>
</dbReference>
<evidence type="ECO:0000256" key="1">
    <source>
        <dbReference type="ARBA" id="ARBA00022723"/>
    </source>
</evidence>
<keyword evidence="3 5" id="KW-0863">Zinc-finger</keyword>
<gene>
    <name evidence="8" type="primary">ABSGL_01912.1 scaffold 2540</name>
</gene>
<dbReference type="OMA" id="NWILPSP"/>
<keyword evidence="1" id="KW-0479">Metal-binding</keyword>
<evidence type="ECO:0000313" key="9">
    <source>
        <dbReference type="Proteomes" id="UP000078561"/>
    </source>
</evidence>
<feature type="region of interest" description="Disordered" evidence="6">
    <location>
        <begin position="378"/>
        <end position="426"/>
    </location>
</feature>
<dbReference type="PROSITE" id="PS00028">
    <property type="entry name" value="ZINC_FINGER_C2H2_1"/>
    <property type="match status" value="2"/>
</dbReference>
<feature type="compositionally biased region" description="Low complexity" evidence="6">
    <location>
        <begin position="189"/>
        <end position="213"/>
    </location>
</feature>
<dbReference type="STRING" id="4829.A0A168LC72"/>
<feature type="domain" description="C2H2-type" evidence="7">
    <location>
        <begin position="423"/>
        <end position="452"/>
    </location>
</feature>
<feature type="compositionally biased region" description="Low complexity" evidence="6">
    <location>
        <begin position="381"/>
        <end position="395"/>
    </location>
</feature>
<dbReference type="PROSITE" id="PS50157">
    <property type="entry name" value="ZINC_FINGER_C2H2_2"/>
    <property type="match status" value="3"/>
</dbReference>
<dbReference type="GO" id="GO:0000981">
    <property type="term" value="F:DNA-binding transcription factor activity, RNA polymerase II-specific"/>
    <property type="evidence" value="ECO:0007669"/>
    <property type="project" value="TreeGrafter"/>
</dbReference>
<sequence length="514" mass="57871">MDQNHYHQPYTTGQWPEWNIGHHQQDGSESNTNYVPPSSSAMETTAYHQLQDHQQGQYNAEFKQATAQPQHQYQQEQHHLYTSSASVDSPATYNELSEAVSKLEIHHPSPMPTTGTTARRNLRLSMDIQPFISITEPTPVQSSQRHFLVDSSIPVPPLPQREQRNDMAASPELTMVDEFIAQHMAQLEQQQQQQQQQQHHQHHQQQYYQQQQHESINTGDASVQPLSSSAPNNLNQGTTNLDDLSFVKPELASISQDCPVDTSMLTLDPPSNGPAWLSWTPNGGNSPVSSEFEFDVMEQQPAPVATPIGPYTSFTTDSISTINNHNSHIDSNRLTTGVTTRPRRVSEPPRVSNPLELFDPLDFPFGISPFTQHNTVDFNAPSSISSNSPSPTTSTMMVPEQSSPRPIRRSHSDRRNSRGSASFPCQHPGCQKTFTRHYNLTSHMRTHTAERPFACTTCQRRFARQHDRNRHEKLHWGIKPFSCANCQKSFARMDALNRHLRVNGCGGGISSTAY</sequence>
<dbReference type="Proteomes" id="UP000078561">
    <property type="component" value="Unassembled WGS sequence"/>
</dbReference>
<dbReference type="InterPro" id="IPR013087">
    <property type="entry name" value="Znf_C2H2_type"/>
</dbReference>
<evidence type="ECO:0000259" key="7">
    <source>
        <dbReference type="PROSITE" id="PS50157"/>
    </source>
</evidence>
<feature type="domain" description="C2H2-type" evidence="7">
    <location>
        <begin position="481"/>
        <end position="503"/>
    </location>
</feature>
<dbReference type="SMART" id="SM00355">
    <property type="entry name" value="ZnF_C2H2"/>
    <property type="match status" value="3"/>
</dbReference>
<organism evidence="8">
    <name type="scientific">Absidia glauca</name>
    <name type="common">Pin mould</name>
    <dbReference type="NCBI Taxonomy" id="4829"/>
    <lineage>
        <taxon>Eukaryota</taxon>
        <taxon>Fungi</taxon>
        <taxon>Fungi incertae sedis</taxon>
        <taxon>Mucoromycota</taxon>
        <taxon>Mucoromycotina</taxon>
        <taxon>Mucoromycetes</taxon>
        <taxon>Mucorales</taxon>
        <taxon>Cunninghamellaceae</taxon>
        <taxon>Absidia</taxon>
    </lineage>
</organism>
<dbReference type="GO" id="GO:0000977">
    <property type="term" value="F:RNA polymerase II transcription regulatory region sequence-specific DNA binding"/>
    <property type="evidence" value="ECO:0007669"/>
    <property type="project" value="TreeGrafter"/>
</dbReference>
<evidence type="ECO:0000256" key="2">
    <source>
        <dbReference type="ARBA" id="ARBA00022737"/>
    </source>
</evidence>
<feature type="region of interest" description="Disordered" evidence="6">
    <location>
        <begin position="63"/>
        <end position="83"/>
    </location>
</feature>
<dbReference type="EMBL" id="LT551144">
    <property type="protein sequence ID" value="SAL96499.1"/>
    <property type="molecule type" value="Genomic_DNA"/>
</dbReference>
<reference evidence="8" key="1">
    <citation type="submission" date="2016-04" db="EMBL/GenBank/DDBJ databases">
        <authorList>
            <person name="Evans L.H."/>
            <person name="Alamgir A."/>
            <person name="Owens N."/>
            <person name="Weber N.D."/>
            <person name="Virtaneva K."/>
            <person name="Barbian K."/>
            <person name="Babar A."/>
            <person name="Rosenke K."/>
        </authorList>
    </citation>
    <scope>NUCLEOTIDE SEQUENCE [LARGE SCALE GENOMIC DNA]</scope>
    <source>
        <strain evidence="8">CBS 101.48</strain>
    </source>
</reference>
<feature type="compositionally biased region" description="Polar residues" evidence="6">
    <location>
        <begin position="214"/>
        <end position="241"/>
    </location>
</feature>
<dbReference type="Gene3D" id="3.30.160.60">
    <property type="entry name" value="Classic Zinc Finger"/>
    <property type="match status" value="3"/>
</dbReference>